<dbReference type="Proteomes" id="UP001281614">
    <property type="component" value="Unassembled WGS sequence"/>
</dbReference>
<evidence type="ECO:0000313" key="3">
    <source>
        <dbReference type="Proteomes" id="UP001281614"/>
    </source>
</evidence>
<evidence type="ECO:0000313" key="2">
    <source>
        <dbReference type="EMBL" id="KAK2771593.1"/>
    </source>
</evidence>
<reference evidence="2" key="1">
    <citation type="submission" date="2023-02" db="EMBL/GenBank/DDBJ databases">
        <title>Colletotrichum kahawae CIFC_Que2 genome sequencing and assembly.</title>
        <authorList>
            <person name="Baroncelli R."/>
        </authorList>
    </citation>
    <scope>NUCLEOTIDE SEQUENCE</scope>
    <source>
        <strain evidence="2">CIFC_Que2</strain>
    </source>
</reference>
<sequence length="127" mass="14291">MASQRPSSPTAADGIRSHGSPLHHHPGRRSLFGPYLSVQRMCFLRRLVWAVPASPQRTSWPEHRSLLMFACVRNRLSAAGSLVQNVRLPVAIHGDELAKVRIPKQAHRFNHLEPRWPISGTKLTHEA</sequence>
<comment type="caution">
    <text evidence="2">The sequence shown here is derived from an EMBL/GenBank/DDBJ whole genome shotgun (WGS) entry which is preliminary data.</text>
</comment>
<name>A0AAD9YKU4_COLKA</name>
<organism evidence="2 3">
    <name type="scientific">Colletotrichum kahawae</name>
    <name type="common">Coffee berry disease fungus</name>
    <dbReference type="NCBI Taxonomy" id="34407"/>
    <lineage>
        <taxon>Eukaryota</taxon>
        <taxon>Fungi</taxon>
        <taxon>Dikarya</taxon>
        <taxon>Ascomycota</taxon>
        <taxon>Pezizomycotina</taxon>
        <taxon>Sordariomycetes</taxon>
        <taxon>Hypocreomycetidae</taxon>
        <taxon>Glomerellales</taxon>
        <taxon>Glomerellaceae</taxon>
        <taxon>Colletotrichum</taxon>
        <taxon>Colletotrichum gloeosporioides species complex</taxon>
    </lineage>
</organism>
<evidence type="ECO:0000256" key="1">
    <source>
        <dbReference type="SAM" id="MobiDB-lite"/>
    </source>
</evidence>
<feature type="region of interest" description="Disordered" evidence="1">
    <location>
        <begin position="1"/>
        <end position="26"/>
    </location>
</feature>
<protein>
    <submittedName>
        <fullName evidence="2">Uncharacterized protein</fullName>
    </submittedName>
</protein>
<proteinExistence type="predicted"/>
<keyword evidence="3" id="KW-1185">Reference proteome</keyword>
<gene>
    <name evidence="2" type="ORF">CKAH01_04168</name>
</gene>
<feature type="compositionally biased region" description="Polar residues" evidence="1">
    <location>
        <begin position="1"/>
        <end position="10"/>
    </location>
</feature>
<dbReference type="AlphaFoldDB" id="A0AAD9YKU4"/>
<accession>A0AAD9YKU4</accession>
<dbReference type="EMBL" id="VYYT01000079">
    <property type="protein sequence ID" value="KAK2771593.1"/>
    <property type="molecule type" value="Genomic_DNA"/>
</dbReference>